<gene>
    <name evidence="2" type="ORF">HN018_17550</name>
</gene>
<proteinExistence type="predicted"/>
<evidence type="ECO:0000256" key="1">
    <source>
        <dbReference type="SAM" id="SignalP"/>
    </source>
</evidence>
<sequence>MHRPTVHGRAALPPLAAGFLVAACFVVSSGAARAAPAMVPGHEATGPVPLAAHRAVYDLALASTHGGSTVAASGSMSFQVIDACSGWASQQQLKLQLVTREGQASDMVSDYATLESKDGKHLTFDMQERDNGSLTQQVRGEASVDAKGDGVIHFTLPHPSTMSLPRGTLFPMAHTEAIIQAAREGRKSIDPVLFDGTSADGPTDSYVTILGWHAAPSDSQYPSLASQASGRVHVSFFARKPSTITPDYELGMRYFENGVSDRLDMNFGEFTMHGTLSSFTPTTKPRHC</sequence>
<reference evidence="2 3" key="1">
    <citation type="journal article" date="2014" name="World J. Microbiol. Biotechnol.">
        <title>Biodiversity and physiological characteristics of Antarctic and Arctic lichens-associated bacteria.</title>
        <authorList>
            <person name="Lee Y.M."/>
            <person name="Kim E.H."/>
            <person name="Lee H.K."/>
            <person name="Hong S.G."/>
        </authorList>
    </citation>
    <scope>NUCLEOTIDE SEQUENCE [LARGE SCALE GENOMIC DNA]</scope>
    <source>
        <strain evidence="2 3">PAMC 26569</strain>
    </source>
</reference>
<keyword evidence="1" id="KW-0732">Signal</keyword>
<keyword evidence="3" id="KW-1185">Reference proteome</keyword>
<dbReference type="KEGG" id="lck:HN018_17550"/>
<dbReference type="Pfam" id="PF08904">
    <property type="entry name" value="EipB_like"/>
    <property type="match status" value="1"/>
</dbReference>
<evidence type="ECO:0000313" key="2">
    <source>
        <dbReference type="EMBL" id="QKE91597.1"/>
    </source>
</evidence>
<dbReference type="InterPro" id="IPR015000">
    <property type="entry name" value="EipB-like"/>
</dbReference>
<dbReference type="EMBL" id="CP053708">
    <property type="protein sequence ID" value="QKE91597.1"/>
    <property type="molecule type" value="Genomic_DNA"/>
</dbReference>
<dbReference type="Proteomes" id="UP000500767">
    <property type="component" value="Chromosome"/>
</dbReference>
<feature type="signal peptide" evidence="1">
    <location>
        <begin position="1"/>
        <end position="34"/>
    </location>
</feature>
<dbReference type="PROSITE" id="PS51257">
    <property type="entry name" value="PROKAR_LIPOPROTEIN"/>
    <property type="match status" value="1"/>
</dbReference>
<organism evidence="2 3">
    <name type="scientific">Lichenicola cladoniae</name>
    <dbReference type="NCBI Taxonomy" id="1484109"/>
    <lineage>
        <taxon>Bacteria</taxon>
        <taxon>Pseudomonadati</taxon>
        <taxon>Pseudomonadota</taxon>
        <taxon>Alphaproteobacteria</taxon>
        <taxon>Acetobacterales</taxon>
        <taxon>Acetobacteraceae</taxon>
        <taxon>Lichenicola</taxon>
    </lineage>
</organism>
<accession>A0A6M8HTV1</accession>
<name>A0A6M8HTV1_9PROT</name>
<dbReference type="AlphaFoldDB" id="A0A6M8HTV1"/>
<dbReference type="RefSeq" id="WP_171832875.1">
    <property type="nucleotide sequence ID" value="NZ_CP053708.1"/>
</dbReference>
<evidence type="ECO:0000313" key="3">
    <source>
        <dbReference type="Proteomes" id="UP000500767"/>
    </source>
</evidence>
<protein>
    <submittedName>
        <fullName evidence="2">Cell envelope integrity EipB family protein</fullName>
    </submittedName>
</protein>
<feature type="chain" id="PRO_5026964187" evidence="1">
    <location>
        <begin position="35"/>
        <end position="288"/>
    </location>
</feature>